<proteinExistence type="predicted"/>
<dbReference type="EC" id="2.5.1.19" evidence="1"/>
<keyword evidence="1" id="KW-0808">Transferase</keyword>
<gene>
    <name evidence="1" type="primary">aroA</name>
    <name evidence="1" type="ORF">E5329_01325</name>
</gene>
<name>A0AC61S1H4_9FIRM</name>
<keyword evidence="2" id="KW-1185">Reference proteome</keyword>
<dbReference type="EMBL" id="SRYA01000002">
    <property type="protein sequence ID" value="TGY98185.1"/>
    <property type="molecule type" value="Genomic_DNA"/>
</dbReference>
<evidence type="ECO:0000313" key="2">
    <source>
        <dbReference type="Proteomes" id="UP000304953"/>
    </source>
</evidence>
<evidence type="ECO:0000313" key="1">
    <source>
        <dbReference type="EMBL" id="TGY98185.1"/>
    </source>
</evidence>
<comment type="caution">
    <text evidence="1">The sequence shown here is derived from an EMBL/GenBank/DDBJ whole genome shotgun (WGS) entry which is preliminary data.</text>
</comment>
<organism evidence="1 2">
    <name type="scientific">Petralouisia muris</name>
    <dbReference type="NCBI Taxonomy" id="3032872"/>
    <lineage>
        <taxon>Bacteria</taxon>
        <taxon>Bacillati</taxon>
        <taxon>Bacillota</taxon>
        <taxon>Clostridia</taxon>
        <taxon>Lachnospirales</taxon>
        <taxon>Lachnospiraceae</taxon>
        <taxon>Petralouisia</taxon>
    </lineage>
</organism>
<reference evidence="1" key="1">
    <citation type="submission" date="2019-04" db="EMBL/GenBank/DDBJ databases">
        <title>Microbes associate with the intestines of laboratory mice.</title>
        <authorList>
            <person name="Navarre W."/>
            <person name="Wong E."/>
            <person name="Huang K."/>
            <person name="Tropini C."/>
            <person name="Ng K."/>
            <person name="Yu B."/>
        </authorList>
    </citation>
    <scope>NUCLEOTIDE SEQUENCE</scope>
    <source>
        <strain evidence="1">NM01_1-7b</strain>
    </source>
</reference>
<protein>
    <submittedName>
        <fullName evidence="1">3-phosphoshikimate 1-carboxyvinyltransferase</fullName>
        <ecNumber evidence="1">2.5.1.19</ecNumber>
    </submittedName>
</protein>
<dbReference type="Proteomes" id="UP000304953">
    <property type="component" value="Unassembled WGS sequence"/>
</dbReference>
<sequence>MEITKKHSFHGELTVPGDKSISHRGIMFGAISNGLTEVTNFLQGADCLSTISCFRQLGIAIENDGSRVLVHGKGLRGLKKSELALDVGNSGTTLRLISGILAGQSFQSVLNGDVSIQKRPMKRIFTPLSEMGARFQCWDAMHFPEHPIKSSSGRAPFTIQGGNLKHIHYQSPIASAQIKSSVLLAGLYGDGITRVTEPVLSRNHTELMLAGFGANILSTETTAAVWPEPVLEGQSIHVPGDISSAAYFIALGLISPNSELLIQNVGVNPTRSGILKAALAMGGNLTLLNERTVSGEPAADILVKSSSLHGTVIEGSIIPTLIDELPVIAVMASFAEGSTVIKDAQELKVKESDRIASVTENLMAMGADITPTEDGMIINGGRSLHCARIRTYGDHRIAMSFAVAGLNADGETSFDDENCVTVSYPSFYQDVERLLK</sequence>
<accession>A0AC61S1H4</accession>